<proteinExistence type="predicted"/>
<dbReference type="EMBL" id="JGYG01000003">
    <property type="protein sequence ID" value="KFI30438.1"/>
    <property type="molecule type" value="Genomic_DNA"/>
</dbReference>
<name>A0A086Y838_9RHOB</name>
<keyword evidence="3" id="KW-1185">Reference proteome</keyword>
<comment type="caution">
    <text evidence="2">The sequence shown here is derived from an EMBL/GenBank/DDBJ whole genome shotgun (WGS) entry which is preliminary data.</text>
</comment>
<dbReference type="CDD" id="cd00397">
    <property type="entry name" value="DNA_BRE_C"/>
    <property type="match status" value="1"/>
</dbReference>
<dbReference type="InterPro" id="IPR013762">
    <property type="entry name" value="Integrase-like_cat_sf"/>
</dbReference>
<feature type="region of interest" description="Disordered" evidence="1">
    <location>
        <begin position="347"/>
        <end position="366"/>
    </location>
</feature>
<accession>A0A086Y838</accession>
<dbReference type="SUPFAM" id="SSF56349">
    <property type="entry name" value="DNA breaking-rejoining enzymes"/>
    <property type="match status" value="1"/>
</dbReference>
<reference evidence="2 3" key="1">
    <citation type="submission" date="2014-03" db="EMBL/GenBank/DDBJ databases">
        <title>Genome of Haematobacter massiliensis CCUG 47968.</title>
        <authorList>
            <person name="Wang D."/>
            <person name="Wang G."/>
        </authorList>
    </citation>
    <scope>NUCLEOTIDE SEQUENCE [LARGE SCALE GENOMIC DNA]</scope>
    <source>
        <strain evidence="2 3">CCUG 47968</strain>
    </source>
</reference>
<dbReference type="GO" id="GO:0003677">
    <property type="term" value="F:DNA binding"/>
    <property type="evidence" value="ECO:0007669"/>
    <property type="project" value="InterPro"/>
</dbReference>
<gene>
    <name evidence="2" type="ORF">CN97_12850</name>
</gene>
<dbReference type="STRING" id="195105.CN97_12850"/>
<feature type="compositionally biased region" description="Polar residues" evidence="1">
    <location>
        <begin position="354"/>
        <end position="366"/>
    </location>
</feature>
<protein>
    <submittedName>
        <fullName evidence="2">Uncharacterized protein</fullName>
    </submittedName>
</protein>
<organism evidence="2 3">
    <name type="scientific">Haematobacter massiliensis</name>
    <dbReference type="NCBI Taxonomy" id="195105"/>
    <lineage>
        <taxon>Bacteria</taxon>
        <taxon>Pseudomonadati</taxon>
        <taxon>Pseudomonadota</taxon>
        <taxon>Alphaproteobacteria</taxon>
        <taxon>Rhodobacterales</taxon>
        <taxon>Paracoccaceae</taxon>
        <taxon>Haematobacter</taxon>
    </lineage>
</organism>
<evidence type="ECO:0000256" key="1">
    <source>
        <dbReference type="SAM" id="MobiDB-lite"/>
    </source>
</evidence>
<dbReference type="eggNOG" id="COG0582">
    <property type="taxonomic scope" value="Bacteria"/>
</dbReference>
<dbReference type="InterPro" id="IPR011010">
    <property type="entry name" value="DNA_brk_join_enz"/>
</dbReference>
<dbReference type="PROSITE" id="PS51898">
    <property type="entry name" value="TYR_RECOMBINASE"/>
    <property type="match status" value="1"/>
</dbReference>
<dbReference type="Gene3D" id="1.10.443.10">
    <property type="entry name" value="Intergrase catalytic core"/>
    <property type="match status" value="1"/>
</dbReference>
<sequence length="366" mass="40190">MSGQVRTDAVTLKHIQTVRRAGRIYRYLRVPGQPRIKLPDVAPDDPAFLAAYVEGLRAAPKAVRAPSGTISAAIESAMRSAAYLELSAGYRAILRRHLEAIREQAEDAMMRHLRTDDIQADLVPLTPVQARDRMKAWRFLCGQSLGKTIRTDPSEGVRRPDAPKLKGHEPWTIDHIEAFRARWPIGTVARAAMELLYWTGARRSDAVMLGRGMVDKAGVLTFRQAKTGEEAYIPWTCALPDHAIEGEADRGMMHEAIIAISTGHMTFLATKQGTRSSNAIGNLISGAAEKSGFDRSAHGLRKSRAIWLAEHGASAHQIGAWTGHQSLAEITHYIKRADRRKAVMGTDPKRLAVNSENPAVKSTASS</sequence>
<dbReference type="GO" id="GO:0015074">
    <property type="term" value="P:DNA integration"/>
    <property type="evidence" value="ECO:0007669"/>
    <property type="project" value="InterPro"/>
</dbReference>
<dbReference type="Proteomes" id="UP000028826">
    <property type="component" value="Unassembled WGS sequence"/>
</dbReference>
<dbReference type="InterPro" id="IPR002104">
    <property type="entry name" value="Integrase_catalytic"/>
</dbReference>
<dbReference type="GO" id="GO:0006310">
    <property type="term" value="P:DNA recombination"/>
    <property type="evidence" value="ECO:0007669"/>
    <property type="project" value="InterPro"/>
</dbReference>
<dbReference type="Pfam" id="PF00589">
    <property type="entry name" value="Phage_integrase"/>
    <property type="match status" value="1"/>
</dbReference>
<dbReference type="AlphaFoldDB" id="A0A086Y838"/>
<dbReference type="OrthoDB" id="7510934at2"/>
<evidence type="ECO:0000313" key="2">
    <source>
        <dbReference type="EMBL" id="KFI30438.1"/>
    </source>
</evidence>
<evidence type="ECO:0000313" key="3">
    <source>
        <dbReference type="Proteomes" id="UP000028826"/>
    </source>
</evidence>